<dbReference type="PaxDb" id="243230-DR_1633"/>
<dbReference type="HOGENOM" id="CLU_578375_0_0_0"/>
<dbReference type="GO" id="GO:1902201">
    <property type="term" value="P:negative regulation of bacterial-type flagellum-dependent cell motility"/>
    <property type="evidence" value="ECO:0000318"/>
    <property type="project" value="GO_Central"/>
</dbReference>
<dbReference type="EnsemblBacteria" id="AAF11193">
    <property type="protein sequence ID" value="AAF11193"/>
    <property type="gene ID" value="DR_1633"/>
</dbReference>
<dbReference type="AlphaFoldDB" id="Q9RTW9"/>
<dbReference type="InterPro" id="IPR043128">
    <property type="entry name" value="Rev_trsase/Diguanyl_cyclase"/>
</dbReference>
<organism evidence="3 4">
    <name type="scientific">Deinococcus radiodurans (strain ATCC 13939 / DSM 20539 / JCM 16871 / CCUG 27074 / LMG 4051 / NBRC 15346 / NCIMB 9279 / VKM B-1422 / R1)</name>
    <dbReference type="NCBI Taxonomy" id="243230"/>
    <lineage>
        <taxon>Bacteria</taxon>
        <taxon>Thermotogati</taxon>
        <taxon>Deinococcota</taxon>
        <taxon>Deinococci</taxon>
        <taxon>Deinococcales</taxon>
        <taxon>Deinococcaceae</taxon>
        <taxon>Deinococcus</taxon>
    </lineage>
</organism>
<dbReference type="STRING" id="243230.DR_1633"/>
<protein>
    <submittedName>
        <fullName evidence="3">GGDEF family protein</fullName>
    </submittedName>
</protein>
<dbReference type="PANTHER" id="PTHR45138">
    <property type="entry name" value="REGULATORY COMPONENTS OF SENSORY TRANSDUCTION SYSTEM"/>
    <property type="match status" value="1"/>
</dbReference>
<dbReference type="eggNOG" id="COG2199">
    <property type="taxonomic scope" value="Bacteria"/>
</dbReference>
<evidence type="ECO:0000259" key="2">
    <source>
        <dbReference type="PROSITE" id="PS50887"/>
    </source>
</evidence>
<dbReference type="PANTHER" id="PTHR45138:SF9">
    <property type="entry name" value="DIGUANYLATE CYCLASE DGCM-RELATED"/>
    <property type="match status" value="1"/>
</dbReference>
<evidence type="ECO:0000256" key="1">
    <source>
        <dbReference type="SAM" id="Phobius"/>
    </source>
</evidence>
<keyword evidence="1" id="KW-0812">Transmembrane</keyword>
<dbReference type="Pfam" id="PF00990">
    <property type="entry name" value="GGDEF"/>
    <property type="match status" value="1"/>
</dbReference>
<dbReference type="Proteomes" id="UP000002524">
    <property type="component" value="Chromosome 1"/>
</dbReference>
<dbReference type="PATRIC" id="fig|243230.17.peg.1840"/>
<dbReference type="InterPro" id="IPR000160">
    <property type="entry name" value="GGDEF_dom"/>
</dbReference>
<accession>Q9RTW9</accession>
<evidence type="ECO:0000313" key="3">
    <source>
        <dbReference type="EMBL" id="AAF11193.1"/>
    </source>
</evidence>
<sequence>MMRRETSLMWRSPERPLRRLTLPLAAGLGLALGLALPHNRALENSLNRALPSRFDERLLLVGIDDATLGDYGPLPQWPRSLYLRAFDTLEQAGAQVVGLDVVLGRSSDPDPAVQAAFDRPHLVLATAPGDPVLDWLSARQTVTGVSALNSGSGPLREVQTAYPVGSGPATVLIPSFARQVAAQAGQPLPLDTQPRLLRYSPPAQVAAQTLSFRDLVGGNVRYADLQGRVVLIGQNASGVPGLNLPDIDGRLTPGLEWQARAVSSLLSAPLRRLPGWGTALLCAGCAALTVLCGGLWGYALAGLTLLIAAALWPLGVVFPGVSVSLAAVLGSGLVAFERWRQLKTLRLRDPLTGLGNRLDLIRSVTQRWPRRVEQPFGLVIFDVGALSRVNAMQGRAAGDALLRELSARLQRVKRRGDAVFRSGPDEFAVLLEPAAASEVLPLAQALVREVGPLSMGDLPVPLTVGTASSTQDLAAPTDLLEAASRERYRAKYQRVQEE</sequence>
<dbReference type="SMART" id="SM00267">
    <property type="entry name" value="GGDEF"/>
    <property type="match status" value="1"/>
</dbReference>
<gene>
    <name evidence="3" type="ordered locus">DR_1633</name>
</gene>
<dbReference type="InterPro" id="IPR007890">
    <property type="entry name" value="CHASE2"/>
</dbReference>
<dbReference type="GO" id="GO:0043709">
    <property type="term" value="P:cell adhesion involved in single-species biofilm formation"/>
    <property type="evidence" value="ECO:0000318"/>
    <property type="project" value="GO_Central"/>
</dbReference>
<dbReference type="InterPro" id="IPR029787">
    <property type="entry name" value="Nucleotide_cyclase"/>
</dbReference>
<keyword evidence="4" id="KW-1185">Reference proteome</keyword>
<dbReference type="Pfam" id="PF05226">
    <property type="entry name" value="CHASE2"/>
    <property type="match status" value="1"/>
</dbReference>
<dbReference type="PROSITE" id="PS50887">
    <property type="entry name" value="GGDEF"/>
    <property type="match status" value="1"/>
</dbReference>
<dbReference type="NCBIfam" id="TIGR00254">
    <property type="entry name" value="GGDEF"/>
    <property type="match status" value="1"/>
</dbReference>
<feature type="domain" description="GGDEF" evidence="2">
    <location>
        <begin position="374"/>
        <end position="498"/>
    </location>
</feature>
<dbReference type="GO" id="GO:0052621">
    <property type="term" value="F:diguanylate cyclase activity"/>
    <property type="evidence" value="ECO:0000318"/>
    <property type="project" value="GO_Central"/>
</dbReference>
<dbReference type="GO" id="GO:0005886">
    <property type="term" value="C:plasma membrane"/>
    <property type="evidence" value="ECO:0000318"/>
    <property type="project" value="GO_Central"/>
</dbReference>
<feature type="transmembrane region" description="Helical" evidence="1">
    <location>
        <begin position="273"/>
        <end position="291"/>
    </location>
</feature>
<dbReference type="InterPro" id="IPR016839">
    <property type="entry name" value="Sig_transdc_diG_cyclase_prd"/>
</dbReference>
<feature type="transmembrane region" description="Helical" evidence="1">
    <location>
        <begin position="321"/>
        <end position="339"/>
    </location>
</feature>
<dbReference type="PIRSF" id="PIRSF026492">
    <property type="entry name" value="ST_diguanylate_cyclase_prd"/>
    <property type="match status" value="1"/>
</dbReference>
<dbReference type="eggNOG" id="COG4252">
    <property type="taxonomic scope" value="Bacteria"/>
</dbReference>
<proteinExistence type="predicted"/>
<dbReference type="InParanoid" id="Q9RTW9"/>
<dbReference type="KEGG" id="dra:DR_1633"/>
<keyword evidence="1" id="KW-0472">Membrane</keyword>
<dbReference type="CDD" id="cd01949">
    <property type="entry name" value="GGDEF"/>
    <property type="match status" value="1"/>
</dbReference>
<dbReference type="InterPro" id="IPR050469">
    <property type="entry name" value="Diguanylate_Cyclase"/>
</dbReference>
<reference evidence="3 4" key="1">
    <citation type="journal article" date="1999" name="Science">
        <title>Genome sequence of the radioresistant bacterium Deinococcus radiodurans R1.</title>
        <authorList>
            <person name="White O."/>
            <person name="Eisen J.A."/>
            <person name="Heidelberg J.F."/>
            <person name="Hickey E.K."/>
            <person name="Peterson J.D."/>
            <person name="Dodson R.J."/>
            <person name="Haft D.H."/>
            <person name="Gwinn M.L."/>
            <person name="Nelson W.C."/>
            <person name="Richardson D.L."/>
            <person name="Moffat K.S."/>
            <person name="Qin H."/>
            <person name="Jiang L."/>
            <person name="Pamphile W."/>
            <person name="Crosby M."/>
            <person name="Shen M."/>
            <person name="Vamathevan J.J."/>
            <person name="Lam P."/>
            <person name="McDonald L."/>
            <person name="Utterback T."/>
            <person name="Zalewski C."/>
            <person name="Makarova K.S."/>
            <person name="Aravind L."/>
            <person name="Daly M.J."/>
            <person name="Minton K.W."/>
            <person name="Fleischmann R.D."/>
            <person name="Ketchum K.A."/>
            <person name="Nelson K.E."/>
            <person name="Salzberg S."/>
            <person name="Smith H.O."/>
            <person name="Venter J.C."/>
            <person name="Fraser C.M."/>
        </authorList>
    </citation>
    <scope>NUCLEOTIDE SEQUENCE [LARGE SCALE GENOMIC DNA]</scope>
    <source>
        <strain evidence="4">ATCC 13939 / DSM 20539 / JCM 16871 / LMG 4051 / NBRC 15346 / NCIMB 9279 / R1 / VKM B-1422</strain>
    </source>
</reference>
<evidence type="ECO:0000313" key="4">
    <source>
        <dbReference type="Proteomes" id="UP000002524"/>
    </source>
</evidence>
<keyword evidence="1" id="KW-1133">Transmembrane helix</keyword>
<dbReference type="SMART" id="SM01080">
    <property type="entry name" value="CHASE2"/>
    <property type="match status" value="1"/>
</dbReference>
<dbReference type="SUPFAM" id="SSF55073">
    <property type="entry name" value="Nucleotide cyclase"/>
    <property type="match status" value="1"/>
</dbReference>
<dbReference type="PIR" id="B75373">
    <property type="entry name" value="B75373"/>
</dbReference>
<dbReference type="EMBL" id="AE000513">
    <property type="protein sequence ID" value="AAF11193.1"/>
    <property type="molecule type" value="Genomic_DNA"/>
</dbReference>
<dbReference type="OrthoDB" id="9806704at2"/>
<name>Q9RTW9_DEIRA</name>
<dbReference type="Gene3D" id="3.30.70.270">
    <property type="match status" value="1"/>
</dbReference>